<comment type="similarity">
    <text evidence="3">Belongs to the RRG9 family.</text>
</comment>
<evidence type="ECO:0000256" key="1">
    <source>
        <dbReference type="ARBA" id="ARBA00003548"/>
    </source>
</evidence>
<evidence type="ECO:0000313" key="7">
    <source>
        <dbReference type="EMBL" id="KAG6294955.1"/>
    </source>
</evidence>
<feature type="compositionally biased region" description="Basic and acidic residues" evidence="6">
    <location>
        <begin position="203"/>
        <end position="214"/>
    </location>
</feature>
<gene>
    <name evidence="7" type="ORF">E4U09_002416</name>
</gene>
<evidence type="ECO:0000256" key="4">
    <source>
        <dbReference type="ARBA" id="ARBA00013566"/>
    </source>
</evidence>
<comment type="subcellular location">
    <subcellularLocation>
        <location evidence="2">Mitochondrion</location>
    </subcellularLocation>
</comment>
<dbReference type="GO" id="GO:0005739">
    <property type="term" value="C:mitochondrion"/>
    <property type="evidence" value="ECO:0007669"/>
    <property type="project" value="UniProtKB-SubCell"/>
</dbReference>
<feature type="compositionally biased region" description="Gly residues" evidence="6">
    <location>
        <begin position="362"/>
        <end position="396"/>
    </location>
</feature>
<keyword evidence="8" id="KW-1185">Reference proteome</keyword>
<feature type="compositionally biased region" description="Low complexity" evidence="6">
    <location>
        <begin position="148"/>
        <end position="170"/>
    </location>
</feature>
<feature type="region of interest" description="Disordered" evidence="6">
    <location>
        <begin position="79"/>
        <end position="214"/>
    </location>
</feature>
<feature type="compositionally biased region" description="Polar residues" evidence="6">
    <location>
        <begin position="118"/>
        <end position="129"/>
    </location>
</feature>
<evidence type="ECO:0000256" key="5">
    <source>
        <dbReference type="ARBA" id="ARBA00022946"/>
    </source>
</evidence>
<name>A0A9P7TYQ7_9HYPO</name>
<proteinExistence type="inferred from homology"/>
<sequence length="396" mass="43296">MKCACSSAPWRKFLQGLVQVHNVPVVAAKPRFSTLSTACRAAPRLTTTSTRFFGTTGARGQEESAAAAVVVVEGEVSGDTAATTTSAANTIKTTPEETRTATKSTQNTSEQDKPTIEIASTTETSATKDTSLRSRRPTETRKRDKTSATKQPHSSSSSTSPLSTESTPPTNIRTRDSSKPRSRNLSYDEDSTSTAPAAPLQDNGEKPQRAKEHWQIQKEALKEKFPDGWAPRKRLSPDALAGIRALNAQFPEVYTTKTLADKFKVSPEVIRRVLKSKWAPSAEEEQDRQERWFRRGKQVWERQAALGIKPPKKWRVEGIVRDKEWHERRKRAVKWEQEWEEKEKAMELERRARAKAREAGTAWGGGGGRGGGTVGPGAGAGAAGGGGGSSSWGGQR</sequence>
<accession>A0A9P7TYQ7</accession>
<comment type="caution">
    <text evidence="7">The sequence shown here is derived from an EMBL/GenBank/DDBJ whole genome shotgun (WGS) entry which is preliminary data.</text>
</comment>
<dbReference type="Pfam" id="PF06413">
    <property type="entry name" value="Neugrin"/>
    <property type="match status" value="1"/>
</dbReference>
<organism evidence="7 8">
    <name type="scientific">Claviceps aff. purpurea</name>
    <dbReference type="NCBI Taxonomy" id="1967640"/>
    <lineage>
        <taxon>Eukaryota</taxon>
        <taxon>Fungi</taxon>
        <taxon>Dikarya</taxon>
        <taxon>Ascomycota</taxon>
        <taxon>Pezizomycotina</taxon>
        <taxon>Sordariomycetes</taxon>
        <taxon>Hypocreomycetidae</taxon>
        <taxon>Hypocreales</taxon>
        <taxon>Clavicipitaceae</taxon>
        <taxon>Claviceps</taxon>
    </lineage>
</organism>
<dbReference type="Proteomes" id="UP000707071">
    <property type="component" value="Unassembled WGS sequence"/>
</dbReference>
<dbReference type="EMBL" id="SRRH01000206">
    <property type="protein sequence ID" value="KAG6294955.1"/>
    <property type="molecule type" value="Genomic_DNA"/>
</dbReference>
<reference evidence="7 8" key="1">
    <citation type="journal article" date="2020" name="bioRxiv">
        <title>Whole genome comparisons of ergot fungi reveals the divergence and evolution of species within the genus Claviceps are the result of varying mechanisms driving genome evolution and host range expansion.</title>
        <authorList>
            <person name="Wyka S.A."/>
            <person name="Mondo S.J."/>
            <person name="Liu M."/>
            <person name="Dettman J."/>
            <person name="Nalam V."/>
            <person name="Broders K.D."/>
        </authorList>
    </citation>
    <scope>NUCLEOTIDE SEQUENCE [LARGE SCALE GENOMIC DNA]</scope>
    <source>
        <strain evidence="7 8">Clav52</strain>
    </source>
</reference>
<protein>
    <recommendedName>
        <fullName evidence="4">Required for respiratory growth protein 9, mitochondrial</fullName>
    </recommendedName>
</protein>
<evidence type="ECO:0000256" key="6">
    <source>
        <dbReference type="SAM" id="MobiDB-lite"/>
    </source>
</evidence>
<comment type="function">
    <text evidence="1">Required for respiratory activity and maintenance and expression of the mitochondrial genome.</text>
</comment>
<evidence type="ECO:0000256" key="2">
    <source>
        <dbReference type="ARBA" id="ARBA00004173"/>
    </source>
</evidence>
<evidence type="ECO:0000313" key="8">
    <source>
        <dbReference type="Proteomes" id="UP000707071"/>
    </source>
</evidence>
<dbReference type="AlphaFoldDB" id="A0A9P7TYQ7"/>
<feature type="compositionally biased region" description="Basic and acidic residues" evidence="6">
    <location>
        <begin position="130"/>
        <end position="147"/>
    </location>
</feature>
<dbReference type="GO" id="GO:0005634">
    <property type="term" value="C:nucleus"/>
    <property type="evidence" value="ECO:0007669"/>
    <property type="project" value="TreeGrafter"/>
</dbReference>
<dbReference type="PANTHER" id="PTHR13475">
    <property type="entry name" value="NEUGRIN"/>
    <property type="match status" value="1"/>
</dbReference>
<dbReference type="PANTHER" id="PTHR13475:SF3">
    <property type="entry name" value="NEUGRIN"/>
    <property type="match status" value="1"/>
</dbReference>
<dbReference type="InterPro" id="IPR010487">
    <property type="entry name" value="NGRN/Rrg9"/>
</dbReference>
<feature type="region of interest" description="Disordered" evidence="6">
    <location>
        <begin position="350"/>
        <end position="396"/>
    </location>
</feature>
<keyword evidence="5" id="KW-0809">Transit peptide</keyword>
<evidence type="ECO:0000256" key="3">
    <source>
        <dbReference type="ARBA" id="ARBA00010895"/>
    </source>
</evidence>
<feature type="compositionally biased region" description="Low complexity" evidence="6">
    <location>
        <begin position="79"/>
        <end position="93"/>
    </location>
</feature>